<dbReference type="AlphaFoldDB" id="U2TTY2"/>
<dbReference type="OrthoDB" id="3193472at2"/>
<dbReference type="Proteomes" id="UP000016638">
    <property type="component" value="Unassembled WGS sequence"/>
</dbReference>
<name>U2TTY2_9ACTN</name>
<sequence>MYLKRTPTKGGRVSLSAVQGYRDESGRNRQRTIRTFGYVDELAREFDDPVAHFRGVVAEMDAERLREEAPATITVHPRERVDKRKSRALRRHAGDALACWWLDALGVETAIRNSMRGRKVGFDLNAALRLLVCERLLDPGSKLAAVSNADRHFFRSELSEADAYRALTELERVSDRVVGACNRAIARNTGRDESLVYYDVTNYFFECDPDDGEEGLRRKGVSKEHRPNPIVQMGLLQDADGVPISFDLFPGNTNDCQTMLPVLEGRRERGMGRVVVVADRGMNSSANMAGVVAQGDGFVFSQSMRGTRSDARLRDWALSGRGYVSSPDGEFRTKGSQRHRRVHLGDVDTLDGEARDVDVEVKVVAMWSRKYAERARHEREAVLERSRQLVGRPGAYTRATHHGAAQYVRGVSFDARTGEVVEVPGVRPEIDREAGDRAAALDGHYLVVTSETDWEDSRILDAYRELWRIEESFRVTKTGGLSSRPVYVWTREHIRAHFLTCYLALLIVRLSQRALPSHPSAQALLDDMRALDCSYADDGWWLFDHRTDLTDEIFALVGEEAPRRWMRARDIKALFAKGKTIGWG</sequence>
<accession>U2TTY2</accession>
<dbReference type="GO" id="GO:0004803">
    <property type="term" value="F:transposase activity"/>
    <property type="evidence" value="ECO:0007669"/>
    <property type="project" value="InterPro"/>
</dbReference>
<reference evidence="2 3" key="1">
    <citation type="submission" date="2013-08" db="EMBL/GenBank/DDBJ databases">
        <authorList>
            <person name="Durkin A.S."/>
            <person name="Haft D.R."/>
            <person name="McCorrison J."/>
            <person name="Torralba M."/>
            <person name="Gillis M."/>
            <person name="Haft D.H."/>
            <person name="Methe B."/>
            <person name="Sutton G."/>
            <person name="Nelson K.E."/>
        </authorList>
    </citation>
    <scope>NUCLEOTIDE SEQUENCE [LARGE SCALE GENOMIC DNA]</scope>
    <source>
        <strain evidence="2 3">F0195</strain>
    </source>
</reference>
<dbReference type="GO" id="GO:0003677">
    <property type="term" value="F:DNA binding"/>
    <property type="evidence" value="ECO:0007669"/>
    <property type="project" value="InterPro"/>
</dbReference>
<organism evidence="2 3">
    <name type="scientific">Olsenella profusa F0195</name>
    <dbReference type="NCBI Taxonomy" id="1125712"/>
    <lineage>
        <taxon>Bacteria</taxon>
        <taxon>Bacillati</taxon>
        <taxon>Actinomycetota</taxon>
        <taxon>Coriobacteriia</taxon>
        <taxon>Coriobacteriales</taxon>
        <taxon>Atopobiaceae</taxon>
        <taxon>Olsenella</taxon>
    </lineage>
</organism>
<dbReference type="InterPro" id="IPR002559">
    <property type="entry name" value="Transposase_11"/>
</dbReference>
<dbReference type="PANTHER" id="PTHR34614">
    <property type="match status" value="1"/>
</dbReference>
<proteinExistence type="predicted"/>
<dbReference type="Pfam" id="PF01609">
    <property type="entry name" value="DDE_Tnp_1"/>
    <property type="match status" value="1"/>
</dbReference>
<dbReference type="InterPro" id="IPR047654">
    <property type="entry name" value="IS1634_transpos"/>
</dbReference>
<dbReference type="RefSeq" id="WP_021725624.1">
    <property type="nucleotide sequence ID" value="NZ_AWEZ01000029.1"/>
</dbReference>
<comment type="caution">
    <text evidence="2">The sequence shown here is derived from an EMBL/GenBank/DDBJ whole genome shotgun (WGS) entry which is preliminary data.</text>
</comment>
<dbReference type="PANTHER" id="PTHR34614:SF2">
    <property type="entry name" value="TRANSPOSASE IS4-LIKE DOMAIN-CONTAINING PROTEIN"/>
    <property type="match status" value="1"/>
</dbReference>
<dbReference type="GO" id="GO:0006313">
    <property type="term" value="P:DNA transposition"/>
    <property type="evidence" value="ECO:0007669"/>
    <property type="project" value="InterPro"/>
</dbReference>
<evidence type="ECO:0000313" key="2">
    <source>
        <dbReference type="EMBL" id="ERL09538.1"/>
    </source>
</evidence>
<evidence type="ECO:0000259" key="1">
    <source>
        <dbReference type="Pfam" id="PF01609"/>
    </source>
</evidence>
<gene>
    <name evidence="2" type="ORF">HMPREF1316_1660</name>
</gene>
<feature type="domain" description="Transposase IS4-like" evidence="1">
    <location>
        <begin position="238"/>
        <end position="506"/>
    </location>
</feature>
<dbReference type="InterPro" id="IPR012337">
    <property type="entry name" value="RNaseH-like_sf"/>
</dbReference>
<dbReference type="SUPFAM" id="SSF53098">
    <property type="entry name" value="Ribonuclease H-like"/>
    <property type="match status" value="1"/>
</dbReference>
<dbReference type="NCBIfam" id="NF033559">
    <property type="entry name" value="transpos_IS1634"/>
    <property type="match status" value="1"/>
</dbReference>
<keyword evidence="3" id="KW-1185">Reference proteome</keyword>
<dbReference type="STRING" id="1125712.HMPREF1316_1660"/>
<dbReference type="EMBL" id="AWEZ01000029">
    <property type="protein sequence ID" value="ERL09538.1"/>
    <property type="molecule type" value="Genomic_DNA"/>
</dbReference>
<protein>
    <submittedName>
        <fullName evidence="2">Transposase, IS4 family</fullName>
    </submittedName>
</protein>
<evidence type="ECO:0000313" key="3">
    <source>
        <dbReference type="Proteomes" id="UP000016638"/>
    </source>
</evidence>
<dbReference type="PATRIC" id="fig|1125712.3.peg.758"/>
<dbReference type="eggNOG" id="COG5421">
    <property type="taxonomic scope" value="Bacteria"/>
</dbReference>